<evidence type="ECO:0000256" key="3">
    <source>
        <dbReference type="ARBA" id="ARBA00022840"/>
    </source>
</evidence>
<keyword evidence="1" id="KW-0547">Nucleotide-binding</keyword>
<dbReference type="GeneID" id="85415054"/>
<sequence>MASNHHRSNKRPRLLEPPGYSGSPADSFWGSANQPGTSHNRSQDIITSHSPATQVSPGAAVSRGYRVSAQFQEPSNNWRDSSHASFNSGSQTTFSQYPNVSLSSVPESERKTGPLNAQFTSFGALTTASSFETTAINSNWPEDGSPAPTQLSQPINWYIPEVSDTYASTSQIPNIHDFSQLNCRLRATYVSPAITAQPPGFPTLLGSATFLNSSDINSQGLQFLPKTFLDSFAQDPTFQAPLSHEIPPKFGVLSGEASDIEVDEEAEETDCFDDEEEKSHPESEVTCFGMFVGIAATCQPYSRANPATYAVVLGTRSSFSGTDNSNITGTVCSEFTYLTDALLADADTELQVLCCITEDALKVANNGKRFRGSNFTTKCSLNIILYGQGNHAEDILLFIDQCNEELDYAQRLYLQDPIGCDRNVRYCNPQRLPPLGPNDYQYTLDLRGERQNLVEMEDLEPPPELLELLDSQEDLPEALQPPAIVTTLKRHQKQALTFMLRREQGWVFDGTRPDIWEAEETERGIRFINRVSGARHDHEPPSFYGGIIADPMGLGKTLAMITLVASDAYFMAQSEDSSLPGVLGEESCGLTLIVVPPALLGMWDEELMRYEGSQKQAKATAIFPACANEQGLI</sequence>
<feature type="compositionally biased region" description="Polar residues" evidence="4">
    <location>
        <begin position="74"/>
        <end position="106"/>
    </location>
</feature>
<name>A0ABQ9QNE2_9PEZI</name>
<dbReference type="Pfam" id="PF00176">
    <property type="entry name" value="SNF2-rel_dom"/>
    <property type="match status" value="1"/>
</dbReference>
<dbReference type="Proteomes" id="UP001227543">
    <property type="component" value="Unassembled WGS sequence"/>
</dbReference>
<dbReference type="InterPro" id="IPR000330">
    <property type="entry name" value="SNF2_N"/>
</dbReference>
<protein>
    <submittedName>
        <fullName evidence="6">WD domain-containing protein</fullName>
    </submittedName>
</protein>
<dbReference type="SUPFAM" id="SSF52540">
    <property type="entry name" value="P-loop containing nucleoside triphosphate hydrolases"/>
    <property type="match status" value="1"/>
</dbReference>
<accession>A0ABQ9QNE2</accession>
<keyword evidence="3" id="KW-0067">ATP-binding</keyword>
<evidence type="ECO:0000256" key="4">
    <source>
        <dbReference type="SAM" id="MobiDB-lite"/>
    </source>
</evidence>
<dbReference type="RefSeq" id="XP_060374625.1">
    <property type="nucleotide sequence ID" value="XM_060530816.1"/>
</dbReference>
<evidence type="ECO:0000259" key="5">
    <source>
        <dbReference type="Pfam" id="PF00176"/>
    </source>
</evidence>
<keyword evidence="7" id="KW-1185">Reference proteome</keyword>
<evidence type="ECO:0000256" key="1">
    <source>
        <dbReference type="ARBA" id="ARBA00022741"/>
    </source>
</evidence>
<evidence type="ECO:0000256" key="2">
    <source>
        <dbReference type="ARBA" id="ARBA00022801"/>
    </source>
</evidence>
<dbReference type="PANTHER" id="PTHR45626">
    <property type="entry name" value="TRANSCRIPTION TERMINATION FACTOR 2-RELATED"/>
    <property type="match status" value="1"/>
</dbReference>
<dbReference type="InterPro" id="IPR050628">
    <property type="entry name" value="SNF2_RAD54_helicase_TF"/>
</dbReference>
<reference evidence="6 7" key="1">
    <citation type="submission" date="2016-10" db="EMBL/GenBank/DDBJ databases">
        <title>The genome sequence of Colletotrichum fioriniae PJ7.</title>
        <authorList>
            <person name="Baroncelli R."/>
        </authorList>
    </citation>
    <scope>NUCLEOTIDE SEQUENCE [LARGE SCALE GENOMIC DNA]</scope>
    <source>
        <strain evidence="6 7">Tom-12</strain>
    </source>
</reference>
<feature type="domain" description="SNF2 N-terminal" evidence="5">
    <location>
        <begin position="491"/>
        <end position="614"/>
    </location>
</feature>
<dbReference type="InterPro" id="IPR027417">
    <property type="entry name" value="P-loop_NTPase"/>
</dbReference>
<feature type="compositionally biased region" description="Basic residues" evidence="4">
    <location>
        <begin position="1"/>
        <end position="12"/>
    </location>
</feature>
<feature type="region of interest" description="Disordered" evidence="4">
    <location>
        <begin position="74"/>
        <end position="112"/>
    </location>
</feature>
<feature type="region of interest" description="Disordered" evidence="4">
    <location>
        <begin position="1"/>
        <end position="60"/>
    </location>
</feature>
<keyword evidence="2" id="KW-0378">Hydrolase</keyword>
<proteinExistence type="predicted"/>
<dbReference type="PANTHER" id="PTHR45626:SF22">
    <property type="entry name" value="DNA REPAIR PROTEIN RAD5"/>
    <property type="match status" value="1"/>
</dbReference>
<evidence type="ECO:0000313" key="7">
    <source>
        <dbReference type="Proteomes" id="UP001227543"/>
    </source>
</evidence>
<dbReference type="Gene3D" id="3.40.50.10810">
    <property type="entry name" value="Tandem AAA-ATPase domain"/>
    <property type="match status" value="1"/>
</dbReference>
<comment type="caution">
    <text evidence="6">The sequence shown here is derived from an EMBL/GenBank/DDBJ whole genome shotgun (WGS) entry which is preliminary data.</text>
</comment>
<feature type="compositionally biased region" description="Polar residues" evidence="4">
    <location>
        <begin position="30"/>
        <end position="56"/>
    </location>
</feature>
<dbReference type="EMBL" id="MLFU01000135">
    <property type="protein sequence ID" value="KAK1479162.1"/>
    <property type="molecule type" value="Genomic_DNA"/>
</dbReference>
<organism evidence="6 7">
    <name type="scientific">Colletotrichum tamarilloi</name>
    <dbReference type="NCBI Taxonomy" id="1209934"/>
    <lineage>
        <taxon>Eukaryota</taxon>
        <taxon>Fungi</taxon>
        <taxon>Dikarya</taxon>
        <taxon>Ascomycota</taxon>
        <taxon>Pezizomycotina</taxon>
        <taxon>Sordariomycetes</taxon>
        <taxon>Hypocreomycetidae</taxon>
        <taxon>Glomerellales</taxon>
        <taxon>Glomerellaceae</taxon>
        <taxon>Colletotrichum</taxon>
        <taxon>Colletotrichum acutatum species complex</taxon>
    </lineage>
</organism>
<evidence type="ECO:0000313" key="6">
    <source>
        <dbReference type="EMBL" id="KAK1479162.1"/>
    </source>
</evidence>
<gene>
    <name evidence="6" type="ORF">CTAM01_14817</name>
</gene>
<dbReference type="InterPro" id="IPR038718">
    <property type="entry name" value="SNF2-like_sf"/>
</dbReference>